<dbReference type="InterPro" id="IPR001173">
    <property type="entry name" value="Glyco_trans_2-like"/>
</dbReference>
<evidence type="ECO:0000313" key="6">
    <source>
        <dbReference type="Proteomes" id="UP000199320"/>
    </source>
</evidence>
<dbReference type="Pfam" id="PF00535">
    <property type="entry name" value="Glycos_transf_2"/>
    <property type="match status" value="1"/>
</dbReference>
<dbReference type="PANTHER" id="PTHR43630">
    <property type="entry name" value="POLY-BETA-1,6-N-ACETYL-D-GLUCOSAMINE SYNTHASE"/>
    <property type="match status" value="1"/>
</dbReference>
<evidence type="ECO:0000313" key="5">
    <source>
        <dbReference type="EMBL" id="SEU10915.1"/>
    </source>
</evidence>
<dbReference type="InterPro" id="IPR029044">
    <property type="entry name" value="Nucleotide-diphossugar_trans"/>
</dbReference>
<protein>
    <submittedName>
        <fullName evidence="5">Glycosyltransferase, catalytic subunit of cellulose synthase and poly-beta-1,6-N-acetylglucosamine synthase</fullName>
    </submittedName>
</protein>
<dbReference type="PANTHER" id="PTHR43630:SF1">
    <property type="entry name" value="POLY-BETA-1,6-N-ACETYL-D-GLUCOSAMINE SYNTHASE"/>
    <property type="match status" value="1"/>
</dbReference>
<keyword evidence="1" id="KW-0328">Glycosyltransferase</keyword>
<proteinExistence type="predicted"/>
<dbReference type="AlphaFoldDB" id="A0A1I0JKJ4"/>
<dbReference type="OrthoDB" id="43988at2157"/>
<evidence type="ECO:0000256" key="2">
    <source>
        <dbReference type="ARBA" id="ARBA00022679"/>
    </source>
</evidence>
<evidence type="ECO:0000256" key="1">
    <source>
        <dbReference type="ARBA" id="ARBA00022676"/>
    </source>
</evidence>
<gene>
    <name evidence="5" type="ORF">SAMN04488694_14716</name>
</gene>
<dbReference type="Gene3D" id="3.90.550.10">
    <property type="entry name" value="Spore Coat Polysaccharide Biosynthesis Protein SpsA, Chain A"/>
    <property type="match status" value="1"/>
</dbReference>
<organism evidence="5 6">
    <name type="scientific">Natrinema hispanicum</name>
    <dbReference type="NCBI Taxonomy" id="392421"/>
    <lineage>
        <taxon>Archaea</taxon>
        <taxon>Methanobacteriati</taxon>
        <taxon>Methanobacteriota</taxon>
        <taxon>Stenosarchaea group</taxon>
        <taxon>Halobacteria</taxon>
        <taxon>Halobacteriales</taxon>
        <taxon>Natrialbaceae</taxon>
        <taxon>Natrinema</taxon>
    </lineage>
</organism>
<dbReference type="CDD" id="cd06439">
    <property type="entry name" value="CESA_like_1"/>
    <property type="match status" value="1"/>
</dbReference>
<evidence type="ECO:0000256" key="3">
    <source>
        <dbReference type="SAM" id="Phobius"/>
    </source>
</evidence>
<keyword evidence="2 5" id="KW-0808">Transferase</keyword>
<feature type="domain" description="Glycosyltransferase 2-like" evidence="4">
    <location>
        <begin position="51"/>
        <end position="178"/>
    </location>
</feature>
<feature type="transmembrane region" description="Helical" evidence="3">
    <location>
        <begin position="349"/>
        <end position="369"/>
    </location>
</feature>
<sequence>MLTISLLLVFVLASVLLVHSYFLYPITLAVRSAVSNSETPSEPNSWPHVAVVIAAYNEESIIAEKIENTLALTYPGELNIIVFSDASSDRTDEIVRQYSNAGVELIRIEGRVGKTACQNEVVDRLESDVVVFSDANSMYEPDAVRKLVERLESGVACVIGELRYQAGDVEGESLYWRYERMLKQLEDTTGTTIAGNGAIYAIKRHAYIPLANDEISDFAEPLAILQNGGEIAYSPDAIAYESTTGSVESELSRRIRISTRSWHTLWRYRSLLNPISSTEISYKLGSHKLLRWLSPIFLVLILVSTVVLSVLYGGFFFPILVGLQALCYALAVSGFIFESKVESLPLVVHVPYYFLMANYGLLLGLHNFFQKKNITSWETDDKSRQV</sequence>
<reference evidence="6" key="1">
    <citation type="submission" date="2016-10" db="EMBL/GenBank/DDBJ databases">
        <authorList>
            <person name="Varghese N."/>
            <person name="Submissions S."/>
        </authorList>
    </citation>
    <scope>NUCLEOTIDE SEQUENCE [LARGE SCALE GENOMIC DNA]</scope>
    <source>
        <strain evidence="6">CDM_6</strain>
    </source>
</reference>
<keyword evidence="6" id="KW-1185">Reference proteome</keyword>
<name>A0A1I0JKJ4_9EURY</name>
<feature type="transmembrane region" description="Helical" evidence="3">
    <location>
        <begin position="289"/>
        <end position="308"/>
    </location>
</feature>
<dbReference type="SUPFAM" id="SSF53448">
    <property type="entry name" value="Nucleotide-diphospho-sugar transferases"/>
    <property type="match status" value="1"/>
</dbReference>
<evidence type="ECO:0000259" key="4">
    <source>
        <dbReference type="Pfam" id="PF00535"/>
    </source>
</evidence>
<keyword evidence="3" id="KW-1133">Transmembrane helix</keyword>
<dbReference type="Proteomes" id="UP000199320">
    <property type="component" value="Unassembled WGS sequence"/>
</dbReference>
<keyword evidence="3" id="KW-0472">Membrane</keyword>
<dbReference type="EMBL" id="FOIC01000047">
    <property type="protein sequence ID" value="SEU10915.1"/>
    <property type="molecule type" value="Genomic_DNA"/>
</dbReference>
<feature type="transmembrane region" description="Helical" evidence="3">
    <location>
        <begin position="315"/>
        <end position="337"/>
    </location>
</feature>
<keyword evidence="3" id="KW-0812">Transmembrane</keyword>
<dbReference type="STRING" id="392421.SAMN04488694_14716"/>
<accession>A0A1I0JKJ4</accession>
<dbReference type="GO" id="GO:0016757">
    <property type="term" value="F:glycosyltransferase activity"/>
    <property type="evidence" value="ECO:0007669"/>
    <property type="project" value="UniProtKB-KW"/>
</dbReference>